<dbReference type="PANTHER" id="PTHR16186:SF11">
    <property type="entry name" value="SIGNAL-TRANSDUCING ADAPTOR PROTEIN 2"/>
    <property type="match status" value="1"/>
</dbReference>
<dbReference type="Gene3D" id="3.30.505.10">
    <property type="entry name" value="SH2 domain"/>
    <property type="match status" value="1"/>
</dbReference>
<dbReference type="InterPro" id="IPR000980">
    <property type="entry name" value="SH2"/>
</dbReference>
<evidence type="ECO:0000313" key="8">
    <source>
        <dbReference type="Proteomes" id="UP000264800"/>
    </source>
</evidence>
<dbReference type="Gene3D" id="2.30.29.30">
    <property type="entry name" value="Pleckstrin-homology domain (PH domain)/Phosphotyrosine-binding domain (PTB)"/>
    <property type="match status" value="1"/>
</dbReference>
<dbReference type="STRING" id="37003.ENSKMAP00000008204"/>
<protein>
    <submittedName>
        <fullName evidence="7">Signal-transducing adaptor protein 1-like</fullName>
    </submittedName>
</protein>
<keyword evidence="8" id="KW-1185">Reference proteome</keyword>
<feature type="region of interest" description="Disordered" evidence="4">
    <location>
        <begin position="300"/>
        <end position="361"/>
    </location>
</feature>
<dbReference type="GO" id="GO:0035591">
    <property type="term" value="F:signaling adaptor activity"/>
    <property type="evidence" value="ECO:0007669"/>
    <property type="project" value="InterPro"/>
</dbReference>
<evidence type="ECO:0000259" key="5">
    <source>
        <dbReference type="PROSITE" id="PS50001"/>
    </source>
</evidence>
<evidence type="ECO:0000313" key="7">
    <source>
        <dbReference type="Ensembl" id="ENSKMAP00000008204.1"/>
    </source>
</evidence>
<feature type="domain" description="SH2" evidence="5">
    <location>
        <begin position="172"/>
        <end position="258"/>
    </location>
</feature>
<dbReference type="SUPFAM" id="SSF55550">
    <property type="entry name" value="SH2 domain"/>
    <property type="match status" value="1"/>
</dbReference>
<dbReference type="InterPro" id="IPR011993">
    <property type="entry name" value="PH-like_dom_sf"/>
</dbReference>
<dbReference type="PROSITE" id="PS50001">
    <property type="entry name" value="SH2"/>
    <property type="match status" value="1"/>
</dbReference>
<evidence type="ECO:0000259" key="6">
    <source>
        <dbReference type="PROSITE" id="PS50003"/>
    </source>
</evidence>
<dbReference type="Proteomes" id="UP000264800">
    <property type="component" value="Unplaced"/>
</dbReference>
<dbReference type="Pfam" id="PF00017">
    <property type="entry name" value="SH2"/>
    <property type="match status" value="1"/>
</dbReference>
<dbReference type="SMART" id="SM00252">
    <property type="entry name" value="SH2"/>
    <property type="match status" value="1"/>
</dbReference>
<dbReference type="PROSITE" id="PS50003">
    <property type="entry name" value="PH_DOMAIN"/>
    <property type="match status" value="1"/>
</dbReference>
<dbReference type="InterPro" id="IPR039111">
    <property type="entry name" value="STAP1/STAP2"/>
</dbReference>
<dbReference type="PANTHER" id="PTHR16186">
    <property type="entry name" value="SIGNAL-TRANSDUCING ADAPTOR PROTEIN-RELATED"/>
    <property type="match status" value="1"/>
</dbReference>
<reference evidence="7" key="2">
    <citation type="submission" date="2025-09" db="UniProtKB">
        <authorList>
            <consortium name="Ensembl"/>
        </authorList>
    </citation>
    <scope>IDENTIFICATION</scope>
</reference>
<dbReference type="SMART" id="SM00233">
    <property type="entry name" value="PH"/>
    <property type="match status" value="1"/>
</dbReference>
<accession>A0A3Q3AAS9</accession>
<dbReference type="SUPFAM" id="SSF50729">
    <property type="entry name" value="PH domain-like"/>
    <property type="match status" value="1"/>
</dbReference>
<dbReference type="OrthoDB" id="6086001at2759"/>
<dbReference type="Ensembl" id="ENSKMAT00000008331.1">
    <property type="protein sequence ID" value="ENSKMAP00000008204.1"/>
    <property type="gene ID" value="ENSKMAG00000006179.1"/>
</dbReference>
<dbReference type="InterPro" id="IPR036860">
    <property type="entry name" value="SH2_dom_sf"/>
</dbReference>
<reference evidence="7" key="1">
    <citation type="submission" date="2025-08" db="UniProtKB">
        <authorList>
            <consortium name="Ensembl"/>
        </authorList>
    </citation>
    <scope>IDENTIFICATION</scope>
</reference>
<organism evidence="7 8">
    <name type="scientific">Kryptolebias marmoratus</name>
    <name type="common">Mangrove killifish</name>
    <name type="synonym">Rivulus marmoratus</name>
    <dbReference type="NCBI Taxonomy" id="37003"/>
    <lineage>
        <taxon>Eukaryota</taxon>
        <taxon>Metazoa</taxon>
        <taxon>Chordata</taxon>
        <taxon>Craniata</taxon>
        <taxon>Vertebrata</taxon>
        <taxon>Euteleostomi</taxon>
        <taxon>Actinopterygii</taxon>
        <taxon>Neopterygii</taxon>
        <taxon>Teleostei</taxon>
        <taxon>Neoteleostei</taxon>
        <taxon>Acanthomorphata</taxon>
        <taxon>Ovalentaria</taxon>
        <taxon>Atherinomorphae</taxon>
        <taxon>Cyprinodontiformes</taxon>
        <taxon>Rivulidae</taxon>
        <taxon>Kryptolebias</taxon>
    </lineage>
</organism>
<evidence type="ECO:0000256" key="2">
    <source>
        <dbReference type="ARBA" id="ARBA00022999"/>
    </source>
</evidence>
<evidence type="ECO:0000256" key="3">
    <source>
        <dbReference type="PROSITE-ProRule" id="PRU00191"/>
    </source>
</evidence>
<proteinExistence type="predicted"/>
<dbReference type="InterPro" id="IPR001849">
    <property type="entry name" value="PH_domain"/>
</dbReference>
<dbReference type="GeneID" id="108230745"/>
<keyword evidence="1" id="KW-0597">Phosphoprotein</keyword>
<dbReference type="AlphaFoldDB" id="A0A3Q3AAS9"/>
<evidence type="ECO:0000256" key="1">
    <source>
        <dbReference type="ARBA" id="ARBA00022553"/>
    </source>
</evidence>
<feature type="domain" description="PH" evidence="6">
    <location>
        <begin position="15"/>
        <end position="112"/>
    </location>
</feature>
<name>A0A3Q3AAS9_KRYMA</name>
<evidence type="ECO:0000256" key="4">
    <source>
        <dbReference type="SAM" id="MobiDB-lite"/>
    </source>
</evidence>
<keyword evidence="2 3" id="KW-0727">SH2 domain</keyword>
<dbReference type="KEGG" id="kmr:108230745"/>
<dbReference type="Pfam" id="PF00169">
    <property type="entry name" value="PH"/>
    <property type="match status" value="1"/>
</dbReference>
<dbReference type="GeneTree" id="ENSGT00530000063841"/>
<dbReference type="OMA" id="EMPACYY"/>
<sequence length="379" mass="42037">MMAKRTRRTKCQLPECYYEGYLEKRSTDQTSQKLWTCLCGNALFFFNEKRDADYVDKVDLAALISVVDDNSPDCKTDSARFKVQLRSESVKFAASNAESRELWKGFIHAVGLLSVPSSHNLLPGQIHMMLDAAQKEKERLANSSPTTADDPSPLTTTQIDRPACFFEVPWLEAELLLEREASKGNLLVRPGRRADSYAISTRMELAGPVFKHYRVLCNTNGGFYIDVDSPVSGDTLQELVNYLVEKTNGALIPLIIEDQYDKNISFVSSDKESGEKTQQSLPKPICVPTAVPRKHVVEKSVASEAKPVEEKNSPPACQSSSTPARILTPPTPAPRKGSIATPVSNQGNFRKLSPAEEQKKNLSPAISELKLRFGQKVMV</sequence>
<dbReference type="RefSeq" id="XP_017262706.1">
    <property type="nucleotide sequence ID" value="XM_017407217.3"/>
</dbReference>